<gene>
    <name evidence="1" type="ORF">QE364_000787</name>
</gene>
<accession>A0ACC6IEL5</accession>
<name>A0ACC6IEL5_9ACTN</name>
<proteinExistence type="predicted"/>
<dbReference type="EMBL" id="JAVIZJ010000002">
    <property type="protein sequence ID" value="MDR6209095.1"/>
    <property type="molecule type" value="Genomic_DNA"/>
</dbReference>
<keyword evidence="2" id="KW-1185">Reference proteome</keyword>
<organism evidence="1 2">
    <name type="scientific">Nocardioides zeae</name>
    <dbReference type="NCBI Taxonomy" id="1457234"/>
    <lineage>
        <taxon>Bacteria</taxon>
        <taxon>Bacillati</taxon>
        <taxon>Actinomycetota</taxon>
        <taxon>Actinomycetes</taxon>
        <taxon>Propionibacteriales</taxon>
        <taxon>Nocardioidaceae</taxon>
        <taxon>Nocardioides</taxon>
    </lineage>
</organism>
<reference evidence="1" key="1">
    <citation type="submission" date="2023-08" db="EMBL/GenBank/DDBJ databases">
        <title>Functional and genomic diversity of the sorghum phyllosphere microbiome.</title>
        <authorList>
            <person name="Shade A."/>
        </authorList>
    </citation>
    <scope>NUCLEOTIDE SEQUENCE</scope>
    <source>
        <strain evidence="1">SORGH_AS_0885</strain>
    </source>
</reference>
<comment type="caution">
    <text evidence="1">The sequence shown here is derived from an EMBL/GenBank/DDBJ whole genome shotgun (WGS) entry which is preliminary data.</text>
</comment>
<sequence>MAAAGRRRKVEEVVPAADRTVNSLRDIGYELPQAVADLVDNSIEAGARAVDVDVVFDGAASWVRIADNGSGMDMARIKESLRIGSVRDYDEDDLGKFGFGMKTASLSQCRRLVVASRVAPQRARIEARVFDVQHIEDTNRWEVLILDPADRPAHLTDPLQDHPGTVILWENLDRVLTYRDPSGGWARNHLLGQTELIAEHLAMVFHRFLSGSARGRQQVEIRVNGSLVEPWNPFCPDEDTRELEAKHFPVTSEGAQGIVLLRPFVLPGQAEFSTQAAWQRASGPRRWNNQQGLYVYRADRLIQWGGWSRLRTRDEHTKLARVALEFSPELDSAFGINISKARVNLPADLREAMSATITQVCSVADKRYRSNSKPRPPRPPARLPAPPRPAPPAPTPNPPPTAAPVPTPTPVPDPASTPVPGSEGVLPRTAFEQAADAAGQRVALDAIVQTLQAMSPEVAHELGW</sequence>
<evidence type="ECO:0000313" key="1">
    <source>
        <dbReference type="EMBL" id="MDR6209095.1"/>
    </source>
</evidence>
<dbReference type="Proteomes" id="UP001261666">
    <property type="component" value="Unassembled WGS sequence"/>
</dbReference>
<protein>
    <submittedName>
        <fullName evidence="1">Uncharacterized protein</fullName>
    </submittedName>
</protein>
<evidence type="ECO:0000313" key="2">
    <source>
        <dbReference type="Proteomes" id="UP001261666"/>
    </source>
</evidence>